<feature type="non-terminal residue" evidence="2">
    <location>
        <position position="1"/>
    </location>
</feature>
<feature type="region of interest" description="Disordered" evidence="1">
    <location>
        <begin position="1"/>
        <end position="49"/>
    </location>
</feature>
<evidence type="ECO:0000313" key="2">
    <source>
        <dbReference type="EMBL" id="ELR02495.1"/>
    </source>
</evidence>
<feature type="compositionally biased region" description="Polar residues" evidence="1">
    <location>
        <begin position="20"/>
        <end position="30"/>
    </location>
</feature>
<accession>L8FND8</accession>
<dbReference type="Proteomes" id="UP000011064">
    <property type="component" value="Unassembled WGS sequence"/>
</dbReference>
<evidence type="ECO:0000313" key="3">
    <source>
        <dbReference type="Proteomes" id="UP000011064"/>
    </source>
</evidence>
<dbReference type="EMBL" id="GL574365">
    <property type="protein sequence ID" value="ELR02495.1"/>
    <property type="molecule type" value="Genomic_DNA"/>
</dbReference>
<gene>
    <name evidence="2" type="ORF">GMDG_08823</name>
</gene>
<dbReference type="VEuPathDB" id="FungiDB:GMDG_08823"/>
<protein>
    <submittedName>
        <fullName evidence="2">Uncharacterized protein</fullName>
    </submittedName>
</protein>
<proteinExistence type="predicted"/>
<organism evidence="2 3">
    <name type="scientific">Pseudogymnoascus destructans (strain ATCC MYA-4855 / 20631-21)</name>
    <name type="common">Bat white-nose syndrome fungus</name>
    <name type="synonym">Geomyces destructans</name>
    <dbReference type="NCBI Taxonomy" id="658429"/>
    <lineage>
        <taxon>Eukaryota</taxon>
        <taxon>Fungi</taxon>
        <taxon>Dikarya</taxon>
        <taxon>Ascomycota</taxon>
        <taxon>Pezizomycotina</taxon>
        <taxon>Leotiomycetes</taxon>
        <taxon>Thelebolales</taxon>
        <taxon>Thelebolaceae</taxon>
        <taxon>Pseudogymnoascus</taxon>
    </lineage>
</organism>
<sequence>STTKETKKMKRGTPVGLIVTTEQEGWPTTGQEGGRSHETGPGTWRGSGE</sequence>
<evidence type="ECO:0000256" key="1">
    <source>
        <dbReference type="SAM" id="MobiDB-lite"/>
    </source>
</evidence>
<dbReference type="HOGENOM" id="CLU_3147283_0_0_1"/>
<name>L8FND8_PSED2</name>
<dbReference type="AlphaFoldDB" id="L8FND8"/>
<reference evidence="3" key="1">
    <citation type="submission" date="2010-09" db="EMBL/GenBank/DDBJ databases">
        <title>The genome sequence of Geomyces destructans 20631-21.</title>
        <authorList>
            <consortium name="The Broad Institute Genome Sequencing Platform"/>
            <person name="Cuomo C.A."/>
            <person name="Blehert D.S."/>
            <person name="Lorch J.M."/>
            <person name="Young S.K."/>
            <person name="Zeng Q."/>
            <person name="Gargeya S."/>
            <person name="Fitzgerald M."/>
            <person name="Haas B."/>
            <person name="Abouelleil A."/>
            <person name="Alvarado L."/>
            <person name="Arachchi H.M."/>
            <person name="Berlin A."/>
            <person name="Brown A."/>
            <person name="Chapman S.B."/>
            <person name="Chen Z."/>
            <person name="Dunbar C."/>
            <person name="Freedman E."/>
            <person name="Gearin G."/>
            <person name="Gellesch M."/>
            <person name="Goldberg J."/>
            <person name="Griggs A."/>
            <person name="Gujja S."/>
            <person name="Heiman D."/>
            <person name="Howarth C."/>
            <person name="Larson L."/>
            <person name="Lui A."/>
            <person name="MacDonald P.J.P."/>
            <person name="Montmayeur A."/>
            <person name="Murphy C."/>
            <person name="Neiman D."/>
            <person name="Pearson M."/>
            <person name="Priest M."/>
            <person name="Roberts A."/>
            <person name="Saif S."/>
            <person name="Shea T."/>
            <person name="Shenoy N."/>
            <person name="Sisk P."/>
            <person name="Stolte C."/>
            <person name="Sykes S."/>
            <person name="Wortman J."/>
            <person name="Nusbaum C."/>
            <person name="Birren B."/>
        </authorList>
    </citation>
    <scope>NUCLEOTIDE SEQUENCE [LARGE SCALE GENOMIC DNA]</scope>
    <source>
        <strain evidence="3">ATCC MYA-4855 / 20631-21</strain>
    </source>
</reference>
<keyword evidence="3" id="KW-1185">Reference proteome</keyword>
<dbReference type="InParanoid" id="L8FND8"/>